<evidence type="ECO:0000256" key="1">
    <source>
        <dbReference type="ARBA" id="ARBA00005005"/>
    </source>
</evidence>
<protein>
    <submittedName>
        <fullName evidence="6">Delta(3,5)-Delta(2,4)-dienoyl-CoA isomerase, mitochondrial</fullName>
    </submittedName>
</protein>
<dbReference type="AlphaFoldDB" id="A0AA35S6W4"/>
<organism evidence="6 7">
    <name type="scientific">Geodia barretti</name>
    <name type="common">Barrett's horny sponge</name>
    <dbReference type="NCBI Taxonomy" id="519541"/>
    <lineage>
        <taxon>Eukaryota</taxon>
        <taxon>Metazoa</taxon>
        <taxon>Porifera</taxon>
        <taxon>Demospongiae</taxon>
        <taxon>Heteroscleromorpha</taxon>
        <taxon>Tetractinellida</taxon>
        <taxon>Astrophorina</taxon>
        <taxon>Geodiidae</taxon>
        <taxon>Geodia</taxon>
    </lineage>
</organism>
<sequence>MYWCVSSYVVVGGGYQCTGVCPPMWWQEVDINVLVCVLLCGGRRWISMYWCVSSYVVVGGGYQCTGVCPMWWQRWISMYCVCPMWWQEVDINVLVCVLLCGGRRWISMYWCVSYVVVEGGYQCTGVCPMWWQEVDLGLAADVGTLQRLPKVVGNGSWVRDVVFTARRVSADEALQFGLVSQVCDDRETAMSTALQLAEKIASKSPVAVLGSKVNLNYSRDHTVQEGLDFAVVWNSTMLQSEDVGVAISASVQKETPVFSKL</sequence>
<keyword evidence="7" id="KW-1185">Reference proteome</keyword>
<dbReference type="Proteomes" id="UP001174909">
    <property type="component" value="Unassembled WGS sequence"/>
</dbReference>
<dbReference type="GO" id="GO:0051750">
    <property type="term" value="F:delta(3,5)-delta(2,4)-dienoyl-CoA isomerase activity"/>
    <property type="evidence" value="ECO:0007669"/>
    <property type="project" value="TreeGrafter"/>
</dbReference>
<keyword evidence="4" id="KW-0443">Lipid metabolism</keyword>
<evidence type="ECO:0000313" key="6">
    <source>
        <dbReference type="EMBL" id="CAI8023282.1"/>
    </source>
</evidence>
<dbReference type="CDD" id="cd06558">
    <property type="entry name" value="crotonase-like"/>
    <property type="match status" value="1"/>
</dbReference>
<comment type="caution">
    <text evidence="6">The sequence shown here is derived from an EMBL/GenBank/DDBJ whole genome shotgun (WGS) entry which is preliminary data.</text>
</comment>
<comment type="similarity">
    <text evidence="2">Belongs to the enoyl-CoA hydratase/isomerase family.</text>
</comment>
<evidence type="ECO:0000313" key="7">
    <source>
        <dbReference type="Proteomes" id="UP001174909"/>
    </source>
</evidence>
<gene>
    <name evidence="6" type="ORF">GBAR_LOCUS13609</name>
</gene>
<dbReference type="Gene3D" id="3.90.226.10">
    <property type="entry name" value="2-enoyl-CoA Hydratase, Chain A, domain 1"/>
    <property type="match status" value="1"/>
</dbReference>
<keyword evidence="5 6" id="KW-0413">Isomerase</keyword>
<dbReference type="FunFam" id="1.10.12.10:FF:000004">
    <property type="entry name" value="Delta3,5-delta2,4-dienoyl-CoA isomerase"/>
    <property type="match status" value="1"/>
</dbReference>
<evidence type="ECO:0000256" key="3">
    <source>
        <dbReference type="ARBA" id="ARBA00022832"/>
    </source>
</evidence>
<keyword evidence="3" id="KW-0276">Fatty acid metabolism</keyword>
<evidence type="ECO:0000256" key="4">
    <source>
        <dbReference type="ARBA" id="ARBA00023098"/>
    </source>
</evidence>
<proteinExistence type="inferred from homology"/>
<dbReference type="InterPro" id="IPR029045">
    <property type="entry name" value="ClpP/crotonase-like_dom_sf"/>
</dbReference>
<dbReference type="Gene3D" id="1.10.12.10">
    <property type="entry name" value="Lyase 2-enoyl-coa Hydratase, Chain A, domain 2"/>
    <property type="match status" value="1"/>
</dbReference>
<dbReference type="PANTHER" id="PTHR43149">
    <property type="entry name" value="ENOYL-COA HYDRATASE"/>
    <property type="match status" value="1"/>
</dbReference>
<dbReference type="InterPro" id="IPR014748">
    <property type="entry name" value="Enoyl-CoA_hydra_C"/>
</dbReference>
<dbReference type="EMBL" id="CASHTH010002001">
    <property type="protein sequence ID" value="CAI8023282.1"/>
    <property type="molecule type" value="Genomic_DNA"/>
</dbReference>
<dbReference type="InterPro" id="IPR045002">
    <property type="entry name" value="Ech1-like"/>
</dbReference>
<dbReference type="SUPFAM" id="SSF52096">
    <property type="entry name" value="ClpP/crotonase"/>
    <property type="match status" value="1"/>
</dbReference>
<evidence type="ECO:0000256" key="5">
    <source>
        <dbReference type="ARBA" id="ARBA00023235"/>
    </source>
</evidence>
<name>A0AA35S6W4_GEOBA</name>
<comment type="pathway">
    <text evidence="1">Lipid metabolism; fatty acid beta-oxidation.</text>
</comment>
<dbReference type="PANTHER" id="PTHR43149:SF1">
    <property type="entry name" value="DELTA(3,5)-DELTA(2,4)-DIENOYL-COA ISOMERASE, MITOCHONDRIAL"/>
    <property type="match status" value="1"/>
</dbReference>
<accession>A0AA35S6W4</accession>
<dbReference type="GO" id="GO:0006631">
    <property type="term" value="P:fatty acid metabolic process"/>
    <property type="evidence" value="ECO:0007669"/>
    <property type="project" value="UniProtKB-KW"/>
</dbReference>
<evidence type="ECO:0000256" key="2">
    <source>
        <dbReference type="ARBA" id="ARBA00005254"/>
    </source>
</evidence>
<reference evidence="6" key="1">
    <citation type="submission" date="2023-03" db="EMBL/GenBank/DDBJ databases">
        <authorList>
            <person name="Steffen K."/>
            <person name="Cardenas P."/>
        </authorList>
    </citation>
    <scope>NUCLEOTIDE SEQUENCE</scope>
</reference>
<dbReference type="GO" id="GO:0005739">
    <property type="term" value="C:mitochondrion"/>
    <property type="evidence" value="ECO:0007669"/>
    <property type="project" value="TreeGrafter"/>
</dbReference>
<dbReference type="Pfam" id="PF00378">
    <property type="entry name" value="ECH_1"/>
    <property type="match status" value="1"/>
</dbReference>
<dbReference type="InterPro" id="IPR001753">
    <property type="entry name" value="Enoyl-CoA_hydra/iso"/>
</dbReference>